<evidence type="ECO:0000313" key="9">
    <source>
        <dbReference type="EMBL" id="PXF48802.1"/>
    </source>
</evidence>
<proteinExistence type="inferred from homology"/>
<feature type="transmembrane region" description="Helical" evidence="8">
    <location>
        <begin position="102"/>
        <end position="123"/>
    </location>
</feature>
<keyword evidence="6 8" id="KW-0472">Membrane</keyword>
<organism evidence="9 10">
    <name type="scientific">Gracilariopsis chorda</name>
    <dbReference type="NCBI Taxonomy" id="448386"/>
    <lineage>
        <taxon>Eukaryota</taxon>
        <taxon>Rhodophyta</taxon>
        <taxon>Florideophyceae</taxon>
        <taxon>Rhodymeniophycidae</taxon>
        <taxon>Gracilariales</taxon>
        <taxon>Gracilariaceae</taxon>
        <taxon>Gracilariopsis</taxon>
    </lineage>
</organism>
<dbReference type="InterPro" id="IPR044878">
    <property type="entry name" value="UbiA_sf"/>
</dbReference>
<gene>
    <name evidence="9" type="ORF">BWQ96_01358</name>
</gene>
<evidence type="ECO:0000256" key="5">
    <source>
        <dbReference type="ARBA" id="ARBA00023133"/>
    </source>
</evidence>
<dbReference type="Gene3D" id="1.10.357.140">
    <property type="entry name" value="UbiA prenyltransferase"/>
    <property type="match status" value="1"/>
</dbReference>
<evidence type="ECO:0000256" key="6">
    <source>
        <dbReference type="ARBA" id="ARBA00023136"/>
    </source>
</evidence>
<name>A0A2V3J3V4_9FLOR</name>
<dbReference type="FunFam" id="1.10.357.140:FF:000006">
    <property type="entry name" value="Protoheme IX farnesyltransferase, mitochondrial"/>
    <property type="match status" value="1"/>
</dbReference>
<keyword evidence="5" id="KW-0350">Heme biosynthesis</keyword>
<dbReference type="GO" id="GO:0005739">
    <property type="term" value="C:mitochondrion"/>
    <property type="evidence" value="ECO:0007669"/>
    <property type="project" value="TreeGrafter"/>
</dbReference>
<reference evidence="9 10" key="1">
    <citation type="journal article" date="2018" name="Mol. Biol. Evol.">
        <title>Analysis of the draft genome of the red seaweed Gracilariopsis chorda provides insights into genome size evolution in Rhodophyta.</title>
        <authorList>
            <person name="Lee J."/>
            <person name="Yang E.C."/>
            <person name="Graf L."/>
            <person name="Yang J.H."/>
            <person name="Qiu H."/>
            <person name="Zel Zion U."/>
            <person name="Chan C.X."/>
            <person name="Stephens T.G."/>
            <person name="Weber A.P.M."/>
            <person name="Boo G.H."/>
            <person name="Boo S.M."/>
            <person name="Kim K.M."/>
            <person name="Shin Y."/>
            <person name="Jung M."/>
            <person name="Lee S.J."/>
            <person name="Yim H.S."/>
            <person name="Lee J.H."/>
            <person name="Bhattacharya D."/>
            <person name="Yoon H.S."/>
        </authorList>
    </citation>
    <scope>NUCLEOTIDE SEQUENCE [LARGE SCALE GENOMIC DNA]</scope>
    <source>
        <strain evidence="9 10">SKKU-2015</strain>
        <tissue evidence="9">Whole body</tissue>
    </source>
</reference>
<dbReference type="EMBL" id="NBIV01000011">
    <property type="protein sequence ID" value="PXF48802.1"/>
    <property type="molecule type" value="Genomic_DNA"/>
</dbReference>
<evidence type="ECO:0000256" key="3">
    <source>
        <dbReference type="ARBA" id="ARBA00022692"/>
    </source>
</evidence>
<dbReference type="GO" id="GO:0008495">
    <property type="term" value="F:protoheme IX farnesyltransferase activity"/>
    <property type="evidence" value="ECO:0007669"/>
    <property type="project" value="InterPro"/>
</dbReference>
<dbReference type="Pfam" id="PF01040">
    <property type="entry name" value="UbiA"/>
    <property type="match status" value="1"/>
</dbReference>
<evidence type="ECO:0000256" key="2">
    <source>
        <dbReference type="ARBA" id="ARBA00022679"/>
    </source>
</evidence>
<accession>A0A2V3J3V4</accession>
<evidence type="ECO:0000256" key="7">
    <source>
        <dbReference type="ARBA" id="ARBA00030253"/>
    </source>
</evidence>
<keyword evidence="4 8" id="KW-1133">Transmembrane helix</keyword>
<sequence length="361" mass="39238">MATLNCYATRTKLLVHDLLKLSKYRLSALVSFTSAVGYVARADPQQNPDLQQNHVYYRKLLSTTTGTWLAAACANTLNQIYEIRSDALMARTRLRPLPSGRIAVAHAACFAAATGLSGIALLAHETNRTTTALAAANVLLYSAVYTPLKAISTVNTWVGAVVGALPPIHGWAAASDGALLGDRERGAWALGSLLFLWQIPHFHALAVMSRADYAAGGLKMLAVTNPHANAQWAKWTALALLPIGGLFTITGVTSAMYGWESVLLGWWMYRGAVNMLAQPTSSTAARQLFRSSIWYLPMSMSLLMAHQVPYGFTVEQPTKHAANVRELRLQQPWEIMAPFPFLPVPCGVPAVVLETHDQQLS</sequence>
<dbReference type="GO" id="GO:0006784">
    <property type="term" value="P:heme A biosynthetic process"/>
    <property type="evidence" value="ECO:0007669"/>
    <property type="project" value="TreeGrafter"/>
</dbReference>
<keyword evidence="10" id="KW-1185">Reference proteome</keyword>
<dbReference type="NCBIfam" id="TIGR01473">
    <property type="entry name" value="cyoE_ctaB"/>
    <property type="match status" value="1"/>
</dbReference>
<protein>
    <recommendedName>
        <fullName evidence="7">Heme O synthase</fullName>
    </recommendedName>
</protein>
<dbReference type="Proteomes" id="UP000247409">
    <property type="component" value="Unassembled WGS sequence"/>
</dbReference>
<dbReference type="InterPro" id="IPR006369">
    <property type="entry name" value="Protohaem_IX_farnesylTrfase"/>
</dbReference>
<evidence type="ECO:0000313" key="10">
    <source>
        <dbReference type="Proteomes" id="UP000247409"/>
    </source>
</evidence>
<evidence type="ECO:0000256" key="4">
    <source>
        <dbReference type="ARBA" id="ARBA00022989"/>
    </source>
</evidence>
<dbReference type="PANTHER" id="PTHR43448:SF2">
    <property type="entry name" value="PROTOHEME IX FARNESYLTRANSFERASE, MITOCHONDRIAL"/>
    <property type="match status" value="1"/>
</dbReference>
<comment type="caution">
    <text evidence="9">The sequence shown here is derived from an EMBL/GenBank/DDBJ whole genome shotgun (WGS) entry which is preliminary data.</text>
</comment>
<dbReference type="InterPro" id="IPR000537">
    <property type="entry name" value="UbiA_prenyltransferase"/>
</dbReference>
<evidence type="ECO:0000256" key="8">
    <source>
        <dbReference type="SAM" id="Phobius"/>
    </source>
</evidence>
<evidence type="ECO:0000256" key="1">
    <source>
        <dbReference type="ARBA" id="ARBA00004141"/>
    </source>
</evidence>
<dbReference type="HAMAP" id="MF_00154">
    <property type="entry name" value="CyoE_CtaB"/>
    <property type="match status" value="1"/>
</dbReference>
<dbReference type="GO" id="GO:0016020">
    <property type="term" value="C:membrane"/>
    <property type="evidence" value="ECO:0007669"/>
    <property type="project" value="UniProtKB-SubCell"/>
</dbReference>
<dbReference type="OrthoDB" id="5211at2759"/>
<dbReference type="CDD" id="cd13957">
    <property type="entry name" value="PT_UbiA_Cox10"/>
    <property type="match status" value="1"/>
</dbReference>
<dbReference type="STRING" id="448386.A0A2V3J3V4"/>
<keyword evidence="3 8" id="KW-0812">Transmembrane</keyword>
<comment type="subcellular location">
    <subcellularLocation>
        <location evidence="1">Membrane</location>
        <topology evidence="1">Multi-pass membrane protein</topology>
    </subcellularLocation>
</comment>
<dbReference type="PANTHER" id="PTHR43448">
    <property type="entry name" value="PROTOHEME IX FARNESYLTRANSFERASE, MITOCHONDRIAL"/>
    <property type="match status" value="1"/>
</dbReference>
<keyword evidence="2 9" id="KW-0808">Transferase</keyword>
<dbReference type="AlphaFoldDB" id="A0A2V3J3V4"/>